<evidence type="ECO:0000313" key="7">
    <source>
        <dbReference type="Proteomes" id="UP000216035"/>
    </source>
</evidence>
<name>A0A255ZIX9_9FLAO</name>
<dbReference type="AlphaFoldDB" id="A0A255ZIX9"/>
<feature type="transmembrane region" description="Helical" evidence="5">
    <location>
        <begin position="186"/>
        <end position="206"/>
    </location>
</feature>
<comment type="subcellular location">
    <subcellularLocation>
        <location evidence="1">Endomembrane system</location>
        <topology evidence="1">Multi-pass membrane protein</topology>
    </subcellularLocation>
</comment>
<feature type="transmembrane region" description="Helical" evidence="5">
    <location>
        <begin position="56"/>
        <end position="78"/>
    </location>
</feature>
<dbReference type="Proteomes" id="UP000216035">
    <property type="component" value="Unassembled WGS sequence"/>
</dbReference>
<gene>
    <name evidence="6" type="ORF">CHX27_13035</name>
</gene>
<evidence type="ECO:0000256" key="5">
    <source>
        <dbReference type="SAM" id="Phobius"/>
    </source>
</evidence>
<sequence>MEKATTSQITIDNYLKKHYMHRSNWLRAAVLGANDGIISISSLAVGVAAAGTSREAITLATFAGLVAGALSMAAGEYVSVSSQTDTERADIAREKDELRDQPEVELEILAQIFEKRGLKRETALLVANELTETDALGAHIREELGINEISQANPIQAAFASGAAFTAGGLLPLLVVLLAPLSVMQYSLYGSTLLSLMILGIVSARAGGANASKAVLRITIWGAIALGLSGLVGYLFGVSV</sequence>
<dbReference type="GO" id="GO:0030026">
    <property type="term" value="P:intracellular manganese ion homeostasis"/>
    <property type="evidence" value="ECO:0007669"/>
    <property type="project" value="InterPro"/>
</dbReference>
<feature type="transmembrane region" description="Helical" evidence="5">
    <location>
        <begin position="218"/>
        <end position="237"/>
    </location>
</feature>
<feature type="transmembrane region" description="Helical" evidence="5">
    <location>
        <begin position="157"/>
        <end position="180"/>
    </location>
</feature>
<protein>
    <recommendedName>
        <fullName evidence="8">VIT family protein</fullName>
    </recommendedName>
</protein>
<evidence type="ECO:0000256" key="1">
    <source>
        <dbReference type="ARBA" id="ARBA00004127"/>
    </source>
</evidence>
<dbReference type="RefSeq" id="WP_094487214.1">
    <property type="nucleotide sequence ID" value="NZ_NOXX01000219.1"/>
</dbReference>
<dbReference type="CDD" id="cd02432">
    <property type="entry name" value="Nodulin-21_like_1"/>
    <property type="match status" value="1"/>
</dbReference>
<reference evidence="6 7" key="1">
    <citation type="submission" date="2017-07" db="EMBL/GenBank/DDBJ databases">
        <title>Flavobacterium cyanobacteriorum sp. nov., isolated from cyanobacterial aggregates in a eutrophic lake.</title>
        <authorList>
            <person name="Cai H."/>
        </authorList>
    </citation>
    <scope>NUCLEOTIDE SEQUENCE [LARGE SCALE GENOMIC DNA]</scope>
    <source>
        <strain evidence="6 7">TH167</strain>
    </source>
</reference>
<dbReference type="OrthoDB" id="188924at2"/>
<feature type="transmembrane region" description="Helical" evidence="5">
    <location>
        <begin position="25"/>
        <end position="50"/>
    </location>
</feature>
<evidence type="ECO:0008006" key="8">
    <source>
        <dbReference type="Google" id="ProtNLM"/>
    </source>
</evidence>
<evidence type="ECO:0000313" key="6">
    <source>
        <dbReference type="EMBL" id="OYQ41517.1"/>
    </source>
</evidence>
<dbReference type="PANTHER" id="PTHR31851">
    <property type="entry name" value="FE(2+)/MN(2+) TRANSPORTER PCL1"/>
    <property type="match status" value="1"/>
</dbReference>
<evidence type="ECO:0000256" key="2">
    <source>
        <dbReference type="ARBA" id="ARBA00022692"/>
    </source>
</evidence>
<keyword evidence="4 5" id="KW-0472">Membrane</keyword>
<dbReference type="Pfam" id="PF01988">
    <property type="entry name" value="VIT1"/>
    <property type="match status" value="1"/>
</dbReference>
<organism evidence="6 7">
    <name type="scientific">Flavobacterium aurantiibacter</name>
    <dbReference type="NCBI Taxonomy" id="2023067"/>
    <lineage>
        <taxon>Bacteria</taxon>
        <taxon>Pseudomonadati</taxon>
        <taxon>Bacteroidota</taxon>
        <taxon>Flavobacteriia</taxon>
        <taxon>Flavobacteriales</taxon>
        <taxon>Flavobacteriaceae</taxon>
        <taxon>Flavobacterium</taxon>
    </lineage>
</organism>
<dbReference type="GO" id="GO:0005384">
    <property type="term" value="F:manganese ion transmembrane transporter activity"/>
    <property type="evidence" value="ECO:0007669"/>
    <property type="project" value="InterPro"/>
</dbReference>
<dbReference type="GO" id="GO:0012505">
    <property type="term" value="C:endomembrane system"/>
    <property type="evidence" value="ECO:0007669"/>
    <property type="project" value="UniProtKB-SubCell"/>
</dbReference>
<dbReference type="EMBL" id="NOXX01000219">
    <property type="protein sequence ID" value="OYQ41517.1"/>
    <property type="molecule type" value="Genomic_DNA"/>
</dbReference>
<dbReference type="InterPro" id="IPR008217">
    <property type="entry name" value="Ccc1_fam"/>
</dbReference>
<keyword evidence="3 5" id="KW-1133">Transmembrane helix</keyword>
<accession>A0A255ZIX9</accession>
<proteinExistence type="predicted"/>
<evidence type="ECO:0000256" key="3">
    <source>
        <dbReference type="ARBA" id="ARBA00022989"/>
    </source>
</evidence>
<comment type="caution">
    <text evidence="6">The sequence shown here is derived from an EMBL/GenBank/DDBJ whole genome shotgun (WGS) entry which is preliminary data.</text>
</comment>
<keyword evidence="7" id="KW-1185">Reference proteome</keyword>
<evidence type="ECO:0000256" key="4">
    <source>
        <dbReference type="ARBA" id="ARBA00023136"/>
    </source>
</evidence>
<keyword evidence="2 5" id="KW-0812">Transmembrane</keyword>